<dbReference type="EMBL" id="BQNB010015496">
    <property type="protein sequence ID" value="GJT40684.1"/>
    <property type="molecule type" value="Genomic_DNA"/>
</dbReference>
<organism evidence="2 3">
    <name type="scientific">Tanacetum coccineum</name>
    <dbReference type="NCBI Taxonomy" id="301880"/>
    <lineage>
        <taxon>Eukaryota</taxon>
        <taxon>Viridiplantae</taxon>
        <taxon>Streptophyta</taxon>
        <taxon>Embryophyta</taxon>
        <taxon>Tracheophyta</taxon>
        <taxon>Spermatophyta</taxon>
        <taxon>Magnoliopsida</taxon>
        <taxon>eudicotyledons</taxon>
        <taxon>Gunneridae</taxon>
        <taxon>Pentapetalae</taxon>
        <taxon>asterids</taxon>
        <taxon>campanulids</taxon>
        <taxon>Asterales</taxon>
        <taxon>Asteraceae</taxon>
        <taxon>Asteroideae</taxon>
        <taxon>Anthemideae</taxon>
        <taxon>Anthemidinae</taxon>
        <taxon>Tanacetum</taxon>
    </lineage>
</organism>
<feature type="compositionally biased region" description="Polar residues" evidence="1">
    <location>
        <begin position="170"/>
        <end position="186"/>
    </location>
</feature>
<name>A0ABQ5DNU8_9ASTR</name>
<proteinExistence type="predicted"/>
<sequence length="192" mass="21886">MENQAKEEIKKKKTTKRKSAKEMTPPSFSLGLSPDTNKVKEMAAKRANKPSRFIVSPYINKKTATKGNTVHDEMMICSYLFSMEGSEFDFIFETKEGNATIRDYMQTLAPTLKIESNVIDTYYLVLNHEQGVNNKRKKTKHFFHTGMIPEPTPEKSLKSTSIPVILGQQKSTKTQKVFQRTPQLSESYKLGP</sequence>
<protein>
    <submittedName>
        <fullName evidence="2">Uncharacterized protein</fullName>
    </submittedName>
</protein>
<comment type="caution">
    <text evidence="2">The sequence shown here is derived from an EMBL/GenBank/DDBJ whole genome shotgun (WGS) entry which is preliminary data.</text>
</comment>
<reference evidence="2" key="1">
    <citation type="journal article" date="2022" name="Int. J. Mol. Sci.">
        <title>Draft Genome of Tanacetum Coccineum: Genomic Comparison of Closely Related Tanacetum-Family Plants.</title>
        <authorList>
            <person name="Yamashiro T."/>
            <person name="Shiraishi A."/>
            <person name="Nakayama K."/>
            <person name="Satake H."/>
        </authorList>
    </citation>
    <scope>NUCLEOTIDE SEQUENCE</scope>
</reference>
<feature type="region of interest" description="Disordered" evidence="1">
    <location>
        <begin position="1"/>
        <end position="35"/>
    </location>
</feature>
<accession>A0ABQ5DNU8</accession>
<evidence type="ECO:0000313" key="2">
    <source>
        <dbReference type="EMBL" id="GJT40684.1"/>
    </source>
</evidence>
<keyword evidence="3" id="KW-1185">Reference proteome</keyword>
<evidence type="ECO:0000313" key="3">
    <source>
        <dbReference type="Proteomes" id="UP001151760"/>
    </source>
</evidence>
<evidence type="ECO:0000256" key="1">
    <source>
        <dbReference type="SAM" id="MobiDB-lite"/>
    </source>
</evidence>
<feature type="compositionally biased region" description="Basic and acidic residues" evidence="1">
    <location>
        <begin position="1"/>
        <end position="10"/>
    </location>
</feature>
<reference evidence="2" key="2">
    <citation type="submission" date="2022-01" db="EMBL/GenBank/DDBJ databases">
        <authorList>
            <person name="Yamashiro T."/>
            <person name="Shiraishi A."/>
            <person name="Satake H."/>
            <person name="Nakayama K."/>
        </authorList>
    </citation>
    <scope>NUCLEOTIDE SEQUENCE</scope>
</reference>
<dbReference type="Proteomes" id="UP001151760">
    <property type="component" value="Unassembled WGS sequence"/>
</dbReference>
<gene>
    <name evidence="2" type="ORF">Tco_0940549</name>
</gene>
<feature type="region of interest" description="Disordered" evidence="1">
    <location>
        <begin position="170"/>
        <end position="192"/>
    </location>
</feature>